<dbReference type="PANTHER" id="PTHR43213:SF5">
    <property type="entry name" value="BIFUNCTIONAL DTTP_UTP PYROPHOSPHATASE_METHYLTRANSFERASE PROTEIN-RELATED"/>
    <property type="match status" value="1"/>
</dbReference>
<dbReference type="PANTHER" id="PTHR43213">
    <property type="entry name" value="BIFUNCTIONAL DTTP/UTP PYROPHOSPHATASE/METHYLTRANSFERASE PROTEIN-RELATED"/>
    <property type="match status" value="1"/>
</dbReference>
<evidence type="ECO:0000313" key="5">
    <source>
        <dbReference type="EMBL" id="MFC4291313.1"/>
    </source>
</evidence>
<name>A0ABV8RD92_9SPHN</name>
<dbReference type="EC" id="3.6.1.9" evidence="4"/>
<accession>A0ABV8RD92</accession>
<organism evidence="5 6">
    <name type="scientific">Sphingorhabdus arenilitoris</name>
    <dbReference type="NCBI Taxonomy" id="1490041"/>
    <lineage>
        <taxon>Bacteria</taxon>
        <taxon>Pseudomonadati</taxon>
        <taxon>Pseudomonadota</taxon>
        <taxon>Alphaproteobacteria</taxon>
        <taxon>Sphingomonadales</taxon>
        <taxon>Sphingomonadaceae</taxon>
        <taxon>Sphingorhabdus</taxon>
    </lineage>
</organism>
<dbReference type="SUPFAM" id="SSF52972">
    <property type="entry name" value="ITPase-like"/>
    <property type="match status" value="1"/>
</dbReference>
<keyword evidence="3 4" id="KW-0546">Nucleotide metabolism</keyword>
<comment type="similarity">
    <text evidence="4">Belongs to the Maf family.</text>
</comment>
<dbReference type="HAMAP" id="MF_00528">
    <property type="entry name" value="Maf"/>
    <property type="match status" value="1"/>
</dbReference>
<dbReference type="Pfam" id="PF02545">
    <property type="entry name" value="Maf"/>
    <property type="match status" value="1"/>
</dbReference>
<sequence length="204" mass="22205">MNQVIAKDLILASKSAARLAMLESVGLKLDGVAPMVDEDAIKEAMIAENATPRVMSDALAEAKAVKISKKYPGALVLGSDQILEGPDGATMSKAESPDEAKEKLAALSGKTHRLYSAAVIAEGGRPSWRHIEKAVLTMRALSARFIDEYVDQYWEEIRPCVGCYRIEAEGLQLFQKVEGDHHAIMGMPLLAILDYLRIRGNLPS</sequence>
<dbReference type="EMBL" id="JBHSDH010000010">
    <property type="protein sequence ID" value="MFC4291313.1"/>
    <property type="molecule type" value="Genomic_DNA"/>
</dbReference>
<dbReference type="InterPro" id="IPR029001">
    <property type="entry name" value="ITPase-like_fam"/>
</dbReference>
<evidence type="ECO:0000256" key="3">
    <source>
        <dbReference type="ARBA" id="ARBA00023080"/>
    </source>
</evidence>
<proteinExistence type="inferred from homology"/>
<comment type="catalytic activity">
    <reaction evidence="4">
        <text>a ribonucleoside 5'-triphosphate + H2O = a ribonucleoside 5'-phosphate + diphosphate + H(+)</text>
        <dbReference type="Rhea" id="RHEA:23996"/>
        <dbReference type="ChEBI" id="CHEBI:15377"/>
        <dbReference type="ChEBI" id="CHEBI:15378"/>
        <dbReference type="ChEBI" id="CHEBI:33019"/>
        <dbReference type="ChEBI" id="CHEBI:58043"/>
        <dbReference type="ChEBI" id="CHEBI:61557"/>
        <dbReference type="EC" id="3.6.1.9"/>
    </reaction>
</comment>
<comment type="caution">
    <text evidence="4">Lacks conserved residue(s) required for the propagation of feature annotation.</text>
</comment>
<keyword evidence="2 4" id="KW-0378">Hydrolase</keyword>
<keyword evidence="4" id="KW-0963">Cytoplasm</keyword>
<gene>
    <name evidence="5" type="ORF">ACFOWX_02675</name>
</gene>
<dbReference type="Gene3D" id="3.90.950.10">
    <property type="match status" value="1"/>
</dbReference>
<reference evidence="6" key="1">
    <citation type="journal article" date="2019" name="Int. J. Syst. Evol. Microbiol.">
        <title>The Global Catalogue of Microorganisms (GCM) 10K type strain sequencing project: providing services to taxonomists for standard genome sequencing and annotation.</title>
        <authorList>
            <consortium name="The Broad Institute Genomics Platform"/>
            <consortium name="The Broad Institute Genome Sequencing Center for Infectious Disease"/>
            <person name="Wu L."/>
            <person name="Ma J."/>
        </authorList>
    </citation>
    <scope>NUCLEOTIDE SEQUENCE [LARGE SCALE GENOMIC DNA]</scope>
    <source>
        <strain evidence="6">CECT 8531</strain>
    </source>
</reference>
<comment type="caution">
    <text evidence="5">The sequence shown here is derived from an EMBL/GenBank/DDBJ whole genome shotgun (WGS) entry which is preliminary data.</text>
</comment>
<dbReference type="PIRSF" id="PIRSF006305">
    <property type="entry name" value="Maf"/>
    <property type="match status" value="1"/>
</dbReference>
<evidence type="ECO:0000313" key="6">
    <source>
        <dbReference type="Proteomes" id="UP001595887"/>
    </source>
</evidence>
<dbReference type="CDD" id="cd00555">
    <property type="entry name" value="Maf"/>
    <property type="match status" value="1"/>
</dbReference>
<dbReference type="InterPro" id="IPR003697">
    <property type="entry name" value="Maf-like"/>
</dbReference>
<keyword evidence="6" id="KW-1185">Reference proteome</keyword>
<evidence type="ECO:0000256" key="2">
    <source>
        <dbReference type="ARBA" id="ARBA00022801"/>
    </source>
</evidence>
<comment type="cofactor">
    <cofactor evidence="1 4">
        <name>a divalent metal cation</name>
        <dbReference type="ChEBI" id="CHEBI:60240"/>
    </cofactor>
</comment>
<protein>
    <recommendedName>
        <fullName evidence="4">Nucleoside triphosphate pyrophosphatase</fullName>
        <ecNumber evidence="4">3.6.1.9</ecNumber>
    </recommendedName>
    <alternativeName>
        <fullName evidence="4">Nucleotide pyrophosphatase</fullName>
        <shortName evidence="4">Nucleotide PPase</shortName>
    </alternativeName>
</protein>
<dbReference type="Proteomes" id="UP001595887">
    <property type="component" value="Unassembled WGS sequence"/>
</dbReference>
<dbReference type="GO" id="GO:0016787">
    <property type="term" value="F:hydrolase activity"/>
    <property type="evidence" value="ECO:0007669"/>
    <property type="project" value="UniProtKB-KW"/>
</dbReference>
<comment type="subcellular location">
    <subcellularLocation>
        <location evidence="4">Cytoplasm</location>
    </subcellularLocation>
</comment>
<feature type="active site" description="Proton acceptor" evidence="4">
    <location>
        <position position="80"/>
    </location>
</feature>
<evidence type="ECO:0000256" key="4">
    <source>
        <dbReference type="HAMAP-Rule" id="MF_00528"/>
    </source>
</evidence>
<dbReference type="RefSeq" id="WP_381421018.1">
    <property type="nucleotide sequence ID" value="NZ_JBHSDH010000010.1"/>
</dbReference>
<comment type="function">
    <text evidence="4">Nucleoside triphosphate pyrophosphatase. May have a dual role in cell division arrest and in preventing the incorporation of modified nucleotides into cellular nucleic acids.</text>
</comment>
<evidence type="ECO:0000256" key="1">
    <source>
        <dbReference type="ARBA" id="ARBA00001968"/>
    </source>
</evidence>
<comment type="catalytic activity">
    <reaction evidence="4">
        <text>a 2'-deoxyribonucleoside 5'-triphosphate + H2O = a 2'-deoxyribonucleoside 5'-phosphate + diphosphate + H(+)</text>
        <dbReference type="Rhea" id="RHEA:44644"/>
        <dbReference type="ChEBI" id="CHEBI:15377"/>
        <dbReference type="ChEBI" id="CHEBI:15378"/>
        <dbReference type="ChEBI" id="CHEBI:33019"/>
        <dbReference type="ChEBI" id="CHEBI:61560"/>
        <dbReference type="ChEBI" id="CHEBI:65317"/>
        <dbReference type="EC" id="3.6.1.9"/>
    </reaction>
</comment>